<reference evidence="1 2" key="1">
    <citation type="submission" date="2016-06" db="EMBL/GenBank/DDBJ databases">
        <authorList>
            <person name="Kjaerup R.B."/>
            <person name="Dalgaard T.S."/>
            <person name="Juul-Madsen H.R."/>
        </authorList>
    </citation>
    <scope>NUCLEOTIDE SEQUENCE [LARGE SCALE GENOMIC DNA]</scope>
    <source>
        <strain evidence="1 2">Pb300</strain>
    </source>
</reference>
<evidence type="ECO:0000313" key="2">
    <source>
        <dbReference type="Proteomes" id="UP000242814"/>
    </source>
</evidence>
<dbReference type="AlphaFoldDB" id="A0A1D2J533"/>
<sequence>IDELIAEYDELSHILICIIVSNQAASQNNANKLQNVKSNYHKLIMHNENNYYEFVTKFLHLTEEIKIVIENYKTDFNDKLFFDLQKMIAVDNATTDIYA</sequence>
<organism evidence="1 2">
    <name type="scientific">Paracoccidioides brasiliensis</name>
    <dbReference type="NCBI Taxonomy" id="121759"/>
    <lineage>
        <taxon>Eukaryota</taxon>
        <taxon>Fungi</taxon>
        <taxon>Dikarya</taxon>
        <taxon>Ascomycota</taxon>
        <taxon>Pezizomycotina</taxon>
        <taxon>Eurotiomycetes</taxon>
        <taxon>Eurotiomycetidae</taxon>
        <taxon>Onygenales</taxon>
        <taxon>Ajellomycetaceae</taxon>
        <taxon>Paracoccidioides</taxon>
    </lineage>
</organism>
<feature type="non-terminal residue" evidence="1">
    <location>
        <position position="99"/>
    </location>
</feature>
<dbReference type="EMBL" id="LZYO01000531">
    <property type="protein sequence ID" value="ODH13267.1"/>
    <property type="molecule type" value="Genomic_DNA"/>
</dbReference>
<feature type="non-terminal residue" evidence="1">
    <location>
        <position position="1"/>
    </location>
</feature>
<evidence type="ECO:0000313" key="1">
    <source>
        <dbReference type="EMBL" id="ODH13267.1"/>
    </source>
</evidence>
<dbReference type="Proteomes" id="UP000242814">
    <property type="component" value="Unassembled WGS sequence"/>
</dbReference>
<comment type="caution">
    <text evidence="1">The sequence shown here is derived from an EMBL/GenBank/DDBJ whole genome shotgun (WGS) entry which is preliminary data.</text>
</comment>
<proteinExistence type="predicted"/>
<name>A0A1D2J533_PARBR</name>
<accession>A0A1D2J533</accession>
<gene>
    <name evidence="1" type="ORF">ACO22_07430</name>
</gene>
<protein>
    <submittedName>
        <fullName evidence="1">Uncharacterized protein</fullName>
    </submittedName>
</protein>